<feature type="region of interest" description="Disordered" evidence="1">
    <location>
        <begin position="44"/>
        <end position="63"/>
    </location>
</feature>
<feature type="compositionally biased region" description="Basic residues" evidence="1">
    <location>
        <begin position="73"/>
        <end position="83"/>
    </location>
</feature>
<reference evidence="2 3" key="1">
    <citation type="submission" date="2020-04" db="EMBL/GenBank/DDBJ databases">
        <title>Perkinsus chesapeaki whole genome sequence.</title>
        <authorList>
            <person name="Bogema D.R."/>
        </authorList>
    </citation>
    <scope>NUCLEOTIDE SEQUENCE [LARGE SCALE GENOMIC DNA]</scope>
    <source>
        <strain evidence="2">ATCC PRA-425</strain>
    </source>
</reference>
<comment type="caution">
    <text evidence="2">The sequence shown here is derived from an EMBL/GenBank/DDBJ whole genome shotgun (WGS) entry which is preliminary data.</text>
</comment>
<sequence>HQSPSVARGGDEKTDSDQQVNDVIPILFIISFILISTDEFEMIEEPASEQDGSTDGLEKYKKAQQSLRNRFAGWRRAKESRKRGSTDEEFDGEFESIPAPLGSVHGLAD</sequence>
<name>A0A7J6KQB0_PERCH</name>
<dbReference type="Proteomes" id="UP000591131">
    <property type="component" value="Unassembled WGS sequence"/>
</dbReference>
<evidence type="ECO:0000313" key="2">
    <source>
        <dbReference type="EMBL" id="KAF4648789.1"/>
    </source>
</evidence>
<dbReference type="AlphaFoldDB" id="A0A7J6KQB0"/>
<evidence type="ECO:0000313" key="3">
    <source>
        <dbReference type="Proteomes" id="UP000591131"/>
    </source>
</evidence>
<gene>
    <name evidence="2" type="ORF">FOL47_002803</name>
</gene>
<accession>A0A7J6KQB0</accession>
<evidence type="ECO:0000256" key="1">
    <source>
        <dbReference type="SAM" id="MobiDB-lite"/>
    </source>
</evidence>
<feature type="region of interest" description="Disordered" evidence="1">
    <location>
        <begin position="72"/>
        <end position="109"/>
    </location>
</feature>
<proteinExistence type="predicted"/>
<protein>
    <submittedName>
        <fullName evidence="2">Uncharacterized protein</fullName>
    </submittedName>
</protein>
<keyword evidence="3" id="KW-1185">Reference proteome</keyword>
<organism evidence="2 3">
    <name type="scientific">Perkinsus chesapeaki</name>
    <name type="common">Clam parasite</name>
    <name type="synonym">Perkinsus andrewsi</name>
    <dbReference type="NCBI Taxonomy" id="330153"/>
    <lineage>
        <taxon>Eukaryota</taxon>
        <taxon>Sar</taxon>
        <taxon>Alveolata</taxon>
        <taxon>Perkinsozoa</taxon>
        <taxon>Perkinsea</taxon>
        <taxon>Perkinsida</taxon>
        <taxon>Perkinsidae</taxon>
        <taxon>Perkinsus</taxon>
    </lineage>
</organism>
<dbReference type="EMBL" id="JAAPAO010001804">
    <property type="protein sequence ID" value="KAF4648789.1"/>
    <property type="molecule type" value="Genomic_DNA"/>
</dbReference>
<feature type="non-terminal residue" evidence="2">
    <location>
        <position position="1"/>
    </location>
</feature>